<dbReference type="EMBL" id="JAMPLM010000005">
    <property type="protein sequence ID" value="MEP1058580.1"/>
    <property type="molecule type" value="Genomic_DNA"/>
</dbReference>
<comment type="caution">
    <text evidence="1">The sequence shown here is derived from an EMBL/GenBank/DDBJ whole genome shotgun (WGS) entry which is preliminary data.</text>
</comment>
<gene>
    <name evidence="1" type="ORF">NDI38_09025</name>
</gene>
<accession>A0ABV0KHB3</accession>
<proteinExistence type="predicted"/>
<evidence type="ECO:0000313" key="1">
    <source>
        <dbReference type="EMBL" id="MEP1058580.1"/>
    </source>
</evidence>
<reference evidence="1 2" key="1">
    <citation type="submission" date="2022-04" db="EMBL/GenBank/DDBJ databases">
        <title>Positive selection, recombination, and allopatry shape intraspecific diversity of widespread and dominant cyanobacteria.</title>
        <authorList>
            <person name="Wei J."/>
            <person name="Shu W."/>
            <person name="Hu C."/>
        </authorList>
    </citation>
    <scope>NUCLEOTIDE SEQUENCE [LARGE SCALE GENOMIC DNA]</scope>
    <source>
        <strain evidence="1 2">AS-A4</strain>
    </source>
</reference>
<dbReference type="RefSeq" id="WP_190447919.1">
    <property type="nucleotide sequence ID" value="NZ_JAMPLM010000005.1"/>
</dbReference>
<sequence>MGKIALVLVFLVLPVGIFLQCFTESVFVLNPLIDTRLPQGFTQARFDRIQPGMTKADVLRLIPPPNHKLEEPSWNYGQDGAALWGDFAWFQLTIQFDQNGRVIKKTQTAFYD</sequence>
<evidence type="ECO:0000313" key="2">
    <source>
        <dbReference type="Proteomes" id="UP001476950"/>
    </source>
</evidence>
<dbReference type="Proteomes" id="UP001476950">
    <property type="component" value="Unassembled WGS sequence"/>
</dbReference>
<name>A0ABV0KHB3_9CYAN</name>
<protein>
    <recommendedName>
        <fullName evidence="3">Lipoprotein SmpA/OmlA domain-containing protein</fullName>
    </recommendedName>
</protein>
<dbReference type="Gene3D" id="3.10.450.730">
    <property type="entry name" value="BLIP domain"/>
    <property type="match status" value="1"/>
</dbReference>
<keyword evidence="2" id="KW-1185">Reference proteome</keyword>
<evidence type="ECO:0008006" key="3">
    <source>
        <dbReference type="Google" id="ProtNLM"/>
    </source>
</evidence>
<organism evidence="1 2">
    <name type="scientific">Stenomitos frigidus AS-A4</name>
    <dbReference type="NCBI Taxonomy" id="2933935"/>
    <lineage>
        <taxon>Bacteria</taxon>
        <taxon>Bacillati</taxon>
        <taxon>Cyanobacteriota</taxon>
        <taxon>Cyanophyceae</taxon>
        <taxon>Leptolyngbyales</taxon>
        <taxon>Leptolyngbyaceae</taxon>
        <taxon>Stenomitos</taxon>
    </lineage>
</organism>